<dbReference type="EMBL" id="JAAWVO010020884">
    <property type="protein sequence ID" value="MBN3315384.1"/>
    <property type="molecule type" value="Genomic_DNA"/>
</dbReference>
<feature type="transmembrane region" description="Helical" evidence="8">
    <location>
        <begin position="281"/>
        <end position="306"/>
    </location>
</feature>
<feature type="domain" description="MARVEL" evidence="9">
    <location>
        <begin position="243"/>
        <end position="370"/>
    </location>
</feature>
<evidence type="ECO:0000256" key="1">
    <source>
        <dbReference type="ARBA" id="ARBA00004141"/>
    </source>
</evidence>
<evidence type="ECO:0000313" key="10">
    <source>
        <dbReference type="EMBL" id="MBN3315384.1"/>
    </source>
</evidence>
<feature type="transmembrane region" description="Helical" evidence="8">
    <location>
        <begin position="454"/>
        <end position="474"/>
    </location>
</feature>
<proteinExistence type="inferred from homology"/>
<feature type="transmembrane region" description="Helical" evidence="8">
    <location>
        <begin position="34"/>
        <end position="56"/>
    </location>
</feature>
<dbReference type="GO" id="GO:0016020">
    <property type="term" value="C:membrane"/>
    <property type="evidence" value="ECO:0007669"/>
    <property type="project" value="UniProtKB-SubCell"/>
</dbReference>
<organism evidence="10 11">
    <name type="scientific">Atractosteus spatula</name>
    <name type="common">Alligator gar</name>
    <name type="synonym">Lepisosteus spatula</name>
    <dbReference type="NCBI Taxonomy" id="7917"/>
    <lineage>
        <taxon>Eukaryota</taxon>
        <taxon>Metazoa</taxon>
        <taxon>Chordata</taxon>
        <taxon>Craniata</taxon>
        <taxon>Vertebrata</taxon>
        <taxon>Euteleostomi</taxon>
        <taxon>Actinopterygii</taxon>
        <taxon>Neopterygii</taxon>
        <taxon>Holostei</taxon>
        <taxon>Semionotiformes</taxon>
        <taxon>Lepisosteidae</taxon>
        <taxon>Atractosteus</taxon>
    </lineage>
</organism>
<feature type="transmembrane region" description="Helical" evidence="8">
    <location>
        <begin position="494"/>
        <end position="515"/>
    </location>
</feature>
<dbReference type="InterPro" id="IPR047123">
    <property type="entry name" value="MYADM-like"/>
</dbReference>
<feature type="transmembrane region" description="Helical" evidence="8">
    <location>
        <begin position="313"/>
        <end position="336"/>
    </location>
</feature>
<keyword evidence="3" id="KW-0677">Repeat</keyword>
<feature type="transmembrane region" description="Helical" evidence="8">
    <location>
        <begin position="250"/>
        <end position="269"/>
    </location>
</feature>
<evidence type="ECO:0000256" key="8">
    <source>
        <dbReference type="SAM" id="Phobius"/>
    </source>
</evidence>
<feature type="transmembrane region" description="Helical" evidence="8">
    <location>
        <begin position="195"/>
        <end position="215"/>
    </location>
</feature>
<dbReference type="AlphaFoldDB" id="A0A8J7NNS3"/>
<keyword evidence="5 7" id="KW-0472">Membrane</keyword>
<feature type="transmembrane region" description="Helical" evidence="8">
    <location>
        <begin position="6"/>
        <end position="27"/>
    </location>
</feature>
<evidence type="ECO:0000256" key="7">
    <source>
        <dbReference type="PROSITE-ProRule" id="PRU00581"/>
    </source>
</evidence>
<feature type="transmembrane region" description="Helical" evidence="8">
    <location>
        <begin position="68"/>
        <end position="87"/>
    </location>
</feature>
<feature type="domain" description="MARVEL" evidence="9">
    <location>
        <begin position="377"/>
        <end position="519"/>
    </location>
</feature>
<feature type="transmembrane region" description="Helical" evidence="8">
    <location>
        <begin position="342"/>
        <end position="365"/>
    </location>
</feature>
<name>A0A8J7NNS3_ATRSP</name>
<evidence type="ECO:0000256" key="5">
    <source>
        <dbReference type="ARBA" id="ARBA00023136"/>
    </source>
</evidence>
<feature type="non-terminal residue" evidence="10">
    <location>
        <position position="1"/>
    </location>
</feature>
<evidence type="ECO:0000256" key="2">
    <source>
        <dbReference type="ARBA" id="ARBA00022692"/>
    </source>
</evidence>
<gene>
    <name evidence="10" type="primary">Myadml2_1</name>
    <name evidence="10" type="ORF">GTO95_0008925</name>
</gene>
<keyword evidence="11" id="KW-1185">Reference proteome</keyword>
<feature type="transmembrane region" description="Helical" evidence="8">
    <location>
        <begin position="420"/>
        <end position="442"/>
    </location>
</feature>
<evidence type="ECO:0000313" key="11">
    <source>
        <dbReference type="Proteomes" id="UP000736164"/>
    </source>
</evidence>
<accession>A0A8J7NNS3</accession>
<feature type="non-terminal residue" evidence="10">
    <location>
        <position position="521"/>
    </location>
</feature>
<feature type="domain" description="MARVEL" evidence="9">
    <location>
        <begin position="1"/>
        <end position="122"/>
    </location>
</feature>
<feature type="transmembrane region" description="Helical" evidence="8">
    <location>
        <begin position="159"/>
        <end position="183"/>
    </location>
</feature>
<reference evidence="10" key="1">
    <citation type="journal article" date="2021" name="Cell">
        <title>Tracing the genetic footprints of vertebrate landing in non-teleost ray-finned fishes.</title>
        <authorList>
            <person name="Bi X."/>
            <person name="Wang K."/>
            <person name="Yang L."/>
            <person name="Pan H."/>
            <person name="Jiang H."/>
            <person name="Wei Q."/>
            <person name="Fang M."/>
            <person name="Yu H."/>
            <person name="Zhu C."/>
            <person name="Cai Y."/>
            <person name="He Y."/>
            <person name="Gan X."/>
            <person name="Zeng H."/>
            <person name="Yu D."/>
            <person name="Zhu Y."/>
            <person name="Jiang H."/>
            <person name="Qiu Q."/>
            <person name="Yang H."/>
            <person name="Zhang Y.E."/>
            <person name="Wang W."/>
            <person name="Zhu M."/>
            <person name="He S."/>
            <person name="Zhang G."/>
        </authorList>
    </citation>
    <scope>NUCLEOTIDE SEQUENCE</scope>
    <source>
        <strain evidence="10">Allg_001</strain>
    </source>
</reference>
<dbReference type="PANTHER" id="PTHR17068">
    <property type="entry name" value="MYELOID-ASSOCIATED DIFFERENTIATION MARKER MYADM FAMILY MEMBER"/>
    <property type="match status" value="1"/>
</dbReference>
<evidence type="ECO:0000256" key="3">
    <source>
        <dbReference type="ARBA" id="ARBA00022737"/>
    </source>
</evidence>
<dbReference type="PROSITE" id="PS51225">
    <property type="entry name" value="MARVEL"/>
    <property type="match status" value="4"/>
</dbReference>
<dbReference type="Pfam" id="PF01284">
    <property type="entry name" value="MARVEL"/>
    <property type="match status" value="4"/>
</dbReference>
<keyword evidence="4 8" id="KW-1133">Transmembrane helix</keyword>
<keyword evidence="2 7" id="KW-0812">Transmembrane</keyword>
<evidence type="ECO:0000259" key="9">
    <source>
        <dbReference type="PROSITE" id="PS51225"/>
    </source>
</evidence>
<feature type="transmembrane region" description="Helical" evidence="8">
    <location>
        <begin position="94"/>
        <end position="112"/>
    </location>
</feature>
<sequence length="521" mass="58973">MRQVEIVLCVVAFGIVGHGGPTFHSYWNWCMFTWFFCALMTLVIVIIEMLGLHLLLRLCMNWDDFTTGMAMLSSLMVFSASIIYPVFYACKSCILAIVATAVSFLCFVVYTIEAVLAKHSGGGGYLSTVPGFLKVLEAFVACIIFISLTGYFGKLGMEWCVVVYAVCFPITVVIIVLNVLPILKLLPFPFDKVMAGFHVLAVLLYLSAAILWPYYSLRKNPRPADCSPGWAQRRQKMKFKWKLLRKAKGILLLLEIILSLLAFSLAASRGFYFHPYEAWCMFVWVFCFLLMLAILVLQVTLIYLFLPIKWKDFTTAMAMLCTLMVLSASVIYSVLYVCWNCITAVAVAIVSFLCFLVYAVDTVIVKRKRKLKSKSGYLSNLPGFLGVLESFVACILFTSVGSYFTANVHYFIHPALKWCVFVYAICFPVTVLIIVLNISPLVRLLCFAFDKAAVIFHVLAVLLYASAAVLWPLYGFRNHPQPSECLHCSWDDLVVVTVMTVFNLIFYLLDLYYCFKAFMHR</sequence>
<feature type="transmembrane region" description="Helical" evidence="8">
    <location>
        <begin position="132"/>
        <end position="152"/>
    </location>
</feature>
<feature type="domain" description="MARVEL" evidence="9">
    <location>
        <begin position="125"/>
        <end position="248"/>
    </location>
</feature>
<dbReference type="Proteomes" id="UP000736164">
    <property type="component" value="Unassembled WGS sequence"/>
</dbReference>
<dbReference type="PANTHER" id="PTHR17068:SF12">
    <property type="entry name" value="MYELOID-ASSOCIATED DIFFERENTIATION MARKER-LIKE PROTEIN 2"/>
    <property type="match status" value="1"/>
</dbReference>
<dbReference type="InterPro" id="IPR008253">
    <property type="entry name" value="Marvel"/>
</dbReference>
<comment type="similarity">
    <text evidence="6">Belongs to the MAL family.</text>
</comment>
<protein>
    <submittedName>
        <fullName evidence="10">MADL2 protein</fullName>
    </submittedName>
</protein>
<feature type="transmembrane region" description="Helical" evidence="8">
    <location>
        <begin position="377"/>
        <end position="400"/>
    </location>
</feature>
<evidence type="ECO:0000256" key="6">
    <source>
        <dbReference type="ARBA" id="ARBA00034721"/>
    </source>
</evidence>
<comment type="caution">
    <text evidence="10">The sequence shown here is derived from an EMBL/GenBank/DDBJ whole genome shotgun (WGS) entry which is preliminary data.</text>
</comment>
<comment type="subcellular location">
    <subcellularLocation>
        <location evidence="1">Membrane</location>
        <topology evidence="1">Multi-pass membrane protein</topology>
    </subcellularLocation>
</comment>
<evidence type="ECO:0000256" key="4">
    <source>
        <dbReference type="ARBA" id="ARBA00022989"/>
    </source>
</evidence>